<dbReference type="Proteomes" id="UP000256601">
    <property type="component" value="Unassembled WGS sequence"/>
</dbReference>
<dbReference type="EMDB" id="EMD-4874"/>
<dbReference type="PDB" id="7B0N">
    <property type="method" value="EM"/>
    <property type="resolution" value="3.70 A"/>
    <property type="chains" value="h=1-139"/>
</dbReference>
<dbReference type="EMBL" id="KZ858948">
    <property type="protein sequence ID" value="RDW28940.1"/>
    <property type="molecule type" value="Genomic_DNA"/>
</dbReference>
<name>A0A371CFV9_YARLL</name>
<proteinExistence type="evidence at protein level"/>
<dbReference type="AlphaFoldDB" id="A0A371CFV9"/>
<dbReference type="EMDB" id="EMD-10815"/>
<accession>A0A371CFV9</accession>
<organism evidence="2 3">
    <name type="scientific">Yarrowia lipolytica</name>
    <name type="common">Candida lipolytica</name>
    <dbReference type="NCBI Taxonomy" id="4952"/>
    <lineage>
        <taxon>Eukaryota</taxon>
        <taxon>Fungi</taxon>
        <taxon>Dikarya</taxon>
        <taxon>Ascomycota</taxon>
        <taxon>Saccharomycotina</taxon>
        <taxon>Dipodascomycetes</taxon>
        <taxon>Dipodascales</taxon>
        <taxon>Dipodascales incertae sedis</taxon>
        <taxon>Yarrowia</taxon>
    </lineage>
</organism>
<reference evidence="2 3" key="1">
    <citation type="submission" date="2018-07" db="EMBL/GenBank/DDBJ databases">
        <title>Draft Genome Assemblies for Five Robust Yarrowia lipolytica Strains Exhibiting High Lipid Production and Pentose Sugar Utilization and Sugar Alcohol Secretion from Undetoxified Lignocellulosic Biomass Hydrolysates.</title>
        <authorList>
            <consortium name="DOE Joint Genome Institute"/>
            <person name="Walker C."/>
            <person name="Ryu S."/>
            <person name="Na H."/>
            <person name="Zane M."/>
            <person name="LaButti K."/>
            <person name="Lipzen A."/>
            <person name="Haridas S."/>
            <person name="Barry K."/>
            <person name="Grigoriev I.V."/>
            <person name="Quarterman J."/>
            <person name="Slininger P."/>
            <person name="Dien B."/>
            <person name="Trinh C.T."/>
        </authorList>
    </citation>
    <scope>NUCLEOTIDE SEQUENCE [LARGE SCALE GENOMIC DNA]</scope>
    <source>
        <strain evidence="2 3">YB392</strain>
    </source>
</reference>
<reference evidence="4" key="2">
    <citation type="journal article" date="2021" name="J. Biol. Chem.">
        <title>A conserved arginine residue is critical for stabilizing the N2 FeS cluster in mitochondrial complex I.</title>
        <authorList>
            <person name="Hameedi M.A."/>
            <person name="Grba D.N."/>
            <person name="Richardson K.H."/>
            <person name="Jones A.J.Y."/>
            <person name="Song W."/>
            <person name="Roessler M.M."/>
            <person name="Wright J.J."/>
            <person name="Hirst J."/>
        </authorList>
    </citation>
    <scope>STRUCTURE BY ELECTRON MICROSCOPY (3.70 ANGSTROMS)</scope>
</reference>
<dbReference type="VEuPathDB" id="FungiDB:YALI0_F14003g"/>
<feature type="region of interest" description="Disordered" evidence="1">
    <location>
        <begin position="116"/>
        <end position="139"/>
    </location>
</feature>
<dbReference type="EMDB" id="EMD-11969"/>
<sequence>MLRHTVRATQTLRQARNVRFGSHGHGPELTPAVPFFQPYVLKWAGVSLGLVAFYQFNSSYEAKNGHTWVETFFHPKSREDILNEEAKIVQALNNQRELTIKMHELKREEKDYAHSYSPLFSDPVPQGGSIGKAPGSSRE</sequence>
<dbReference type="SMR" id="A0A371CFV9"/>
<keyword evidence="4" id="KW-0002">3D-structure</keyword>
<dbReference type="EMDB" id="EMD-4872"/>
<evidence type="ECO:0000256" key="1">
    <source>
        <dbReference type="SAM" id="MobiDB-lite"/>
    </source>
</evidence>
<dbReference type="EMDB" id="EMD-10711"/>
<dbReference type="EMDB" id="EMD-4873"/>
<dbReference type="OrthoDB" id="4075332at2759"/>
<evidence type="ECO:0007829" key="4">
    <source>
        <dbReference type="PDB" id="7B0N"/>
    </source>
</evidence>
<evidence type="ECO:0000313" key="2">
    <source>
        <dbReference type="EMBL" id="RDW28940.1"/>
    </source>
</evidence>
<protein>
    <submittedName>
        <fullName evidence="2">Uncharacterized protein</fullName>
    </submittedName>
</protein>
<evidence type="ECO:0000313" key="3">
    <source>
        <dbReference type="Proteomes" id="UP000256601"/>
    </source>
</evidence>
<gene>
    <name evidence="2" type="ORF">B0I71DRAFT_126580</name>
</gene>